<evidence type="ECO:0000259" key="2">
    <source>
        <dbReference type="PROSITE" id="PS51819"/>
    </source>
</evidence>
<keyword evidence="1" id="KW-1133">Transmembrane helix</keyword>
<name>A0A2X2ITJ9_SPHMU</name>
<dbReference type="PANTHER" id="PTHR33993:SF5">
    <property type="entry name" value="GLYOXALASE"/>
    <property type="match status" value="1"/>
</dbReference>
<dbReference type="AlphaFoldDB" id="A0A2X2ITJ9"/>
<dbReference type="CDD" id="cd06587">
    <property type="entry name" value="VOC"/>
    <property type="match status" value="1"/>
</dbReference>
<feature type="domain" description="VOC" evidence="2">
    <location>
        <begin position="51"/>
        <end position="168"/>
    </location>
</feature>
<keyword evidence="3" id="KW-0456">Lyase</keyword>
<dbReference type="EMBL" id="UAUU01000003">
    <property type="protein sequence ID" value="SPZ84624.1"/>
    <property type="molecule type" value="Genomic_DNA"/>
</dbReference>
<dbReference type="InterPro" id="IPR052164">
    <property type="entry name" value="Anthracycline_SecMetBiosynth"/>
</dbReference>
<protein>
    <submittedName>
        <fullName evidence="3">Predicted enzyme related to lactoylglutathione lyase</fullName>
    </submittedName>
</protein>
<organism evidence="3 4">
    <name type="scientific">Sphingobacterium multivorum</name>
    <dbReference type="NCBI Taxonomy" id="28454"/>
    <lineage>
        <taxon>Bacteria</taxon>
        <taxon>Pseudomonadati</taxon>
        <taxon>Bacteroidota</taxon>
        <taxon>Sphingobacteriia</taxon>
        <taxon>Sphingobacteriales</taxon>
        <taxon>Sphingobacteriaceae</taxon>
        <taxon>Sphingobacterium</taxon>
    </lineage>
</organism>
<proteinExistence type="predicted"/>
<feature type="transmembrane region" description="Helical" evidence="1">
    <location>
        <begin position="14"/>
        <end position="34"/>
    </location>
</feature>
<evidence type="ECO:0000313" key="3">
    <source>
        <dbReference type="EMBL" id="SPZ84624.1"/>
    </source>
</evidence>
<dbReference type="InterPro" id="IPR037523">
    <property type="entry name" value="VOC_core"/>
</dbReference>
<dbReference type="Proteomes" id="UP000251241">
    <property type="component" value="Unassembled WGS sequence"/>
</dbReference>
<dbReference type="InterPro" id="IPR029068">
    <property type="entry name" value="Glyas_Bleomycin-R_OHBP_Dase"/>
</dbReference>
<evidence type="ECO:0000313" key="4">
    <source>
        <dbReference type="Proteomes" id="UP000251241"/>
    </source>
</evidence>
<keyword evidence="1" id="KW-0812">Transmembrane</keyword>
<keyword evidence="1" id="KW-0472">Membrane</keyword>
<dbReference type="PROSITE" id="PS51819">
    <property type="entry name" value="VOC"/>
    <property type="match status" value="1"/>
</dbReference>
<accession>A0A2X2ITJ9</accession>
<gene>
    <name evidence="3" type="ORF">NCTC11343_01168</name>
</gene>
<evidence type="ECO:0000256" key="1">
    <source>
        <dbReference type="SAM" id="Phobius"/>
    </source>
</evidence>
<reference evidence="3 4" key="1">
    <citation type="submission" date="2018-06" db="EMBL/GenBank/DDBJ databases">
        <authorList>
            <consortium name="Pathogen Informatics"/>
            <person name="Doyle S."/>
        </authorList>
    </citation>
    <scope>NUCLEOTIDE SEQUENCE [LARGE SCALE GENOMIC DNA]</scope>
    <source>
        <strain evidence="3 4">NCTC11343</strain>
    </source>
</reference>
<dbReference type="GO" id="GO:0016829">
    <property type="term" value="F:lyase activity"/>
    <property type="evidence" value="ECO:0007669"/>
    <property type="project" value="UniProtKB-KW"/>
</dbReference>
<dbReference type="Gene3D" id="3.10.180.10">
    <property type="entry name" value="2,3-Dihydroxybiphenyl 1,2-Dioxygenase, domain 1"/>
    <property type="match status" value="1"/>
</dbReference>
<dbReference type="SUPFAM" id="SSF54593">
    <property type="entry name" value="Glyoxalase/Bleomycin resistance protein/Dihydroxybiphenyl dioxygenase"/>
    <property type="match status" value="1"/>
</dbReference>
<sequence>MGEEVEINIYPYQIMKRVVFVASISLAFGMGYAFNTMSNLNRPVELKRVTGIGGIFFKCKDPKKLRAWYADHLGLATNSYGAVFEWYQGADSTKKGFTQWSPFKESTSYFGPSDKDFMINYRVADIEILIDQLKKEGVTVLDKIESFDYGKFVHIMDIEGNKIELWQPNDVAYEKMGIDMGAKTTK</sequence>
<dbReference type="PANTHER" id="PTHR33993">
    <property type="entry name" value="GLYOXALASE-RELATED"/>
    <property type="match status" value="1"/>
</dbReference>